<protein>
    <submittedName>
        <fullName evidence="2">Uncharacterized protein</fullName>
    </submittedName>
</protein>
<sequence length="79" mass="8417">MCSTYDIDERRDKTSADGRCTPVARGLHAASGSLLVGGQPPAATAPDDEETRMKITVKKVERIEATRIHPDPEAKVGAA</sequence>
<dbReference type="RefSeq" id="WP_345132852.1">
    <property type="nucleotide sequence ID" value="NZ_BAABAT010000022.1"/>
</dbReference>
<name>A0ABP8DHB5_9ACTN</name>
<dbReference type="EMBL" id="BAABAT010000022">
    <property type="protein sequence ID" value="GAA4255845.1"/>
    <property type="molecule type" value="Genomic_DNA"/>
</dbReference>
<dbReference type="Proteomes" id="UP001500620">
    <property type="component" value="Unassembled WGS sequence"/>
</dbReference>
<organism evidence="2 3">
    <name type="scientific">Dactylosporangium darangshiense</name>
    <dbReference type="NCBI Taxonomy" id="579108"/>
    <lineage>
        <taxon>Bacteria</taxon>
        <taxon>Bacillati</taxon>
        <taxon>Actinomycetota</taxon>
        <taxon>Actinomycetes</taxon>
        <taxon>Micromonosporales</taxon>
        <taxon>Micromonosporaceae</taxon>
        <taxon>Dactylosporangium</taxon>
    </lineage>
</organism>
<accession>A0ABP8DHB5</accession>
<gene>
    <name evidence="2" type="ORF">GCM10022255_066260</name>
</gene>
<proteinExistence type="predicted"/>
<evidence type="ECO:0000313" key="2">
    <source>
        <dbReference type="EMBL" id="GAA4255845.1"/>
    </source>
</evidence>
<comment type="caution">
    <text evidence="2">The sequence shown here is derived from an EMBL/GenBank/DDBJ whole genome shotgun (WGS) entry which is preliminary data.</text>
</comment>
<evidence type="ECO:0000256" key="1">
    <source>
        <dbReference type="SAM" id="MobiDB-lite"/>
    </source>
</evidence>
<reference evidence="3" key="1">
    <citation type="journal article" date="2019" name="Int. J. Syst. Evol. Microbiol.">
        <title>The Global Catalogue of Microorganisms (GCM) 10K type strain sequencing project: providing services to taxonomists for standard genome sequencing and annotation.</title>
        <authorList>
            <consortium name="The Broad Institute Genomics Platform"/>
            <consortium name="The Broad Institute Genome Sequencing Center for Infectious Disease"/>
            <person name="Wu L."/>
            <person name="Ma J."/>
        </authorList>
    </citation>
    <scope>NUCLEOTIDE SEQUENCE [LARGE SCALE GENOMIC DNA]</scope>
    <source>
        <strain evidence="3">JCM 17441</strain>
    </source>
</reference>
<keyword evidence="3" id="KW-1185">Reference proteome</keyword>
<feature type="compositionally biased region" description="Basic and acidic residues" evidence="1">
    <location>
        <begin position="7"/>
        <end position="16"/>
    </location>
</feature>
<feature type="region of interest" description="Disordered" evidence="1">
    <location>
        <begin position="1"/>
        <end position="20"/>
    </location>
</feature>
<evidence type="ECO:0000313" key="3">
    <source>
        <dbReference type="Proteomes" id="UP001500620"/>
    </source>
</evidence>